<evidence type="ECO:0000256" key="4">
    <source>
        <dbReference type="ARBA" id="ARBA00022723"/>
    </source>
</evidence>
<dbReference type="Pfam" id="PF00675">
    <property type="entry name" value="Peptidase_M16"/>
    <property type="match status" value="1"/>
</dbReference>
<dbReference type="InterPro" id="IPR011765">
    <property type="entry name" value="Pept_M16_N"/>
</dbReference>
<dbReference type="PROSITE" id="PS00143">
    <property type="entry name" value="INSULINASE"/>
    <property type="match status" value="1"/>
</dbReference>
<dbReference type="PANTHER" id="PTHR43690">
    <property type="entry name" value="NARDILYSIN"/>
    <property type="match status" value="1"/>
</dbReference>
<dbReference type="PANTHER" id="PTHR43690:SF34">
    <property type="entry name" value="ZINC PROTEASE PQQL-LIKE"/>
    <property type="match status" value="1"/>
</dbReference>
<evidence type="ECO:0000256" key="5">
    <source>
        <dbReference type="ARBA" id="ARBA00022801"/>
    </source>
</evidence>
<feature type="signal peptide" evidence="9">
    <location>
        <begin position="1"/>
        <end position="22"/>
    </location>
</feature>
<feature type="chain" id="PRO_5039304851" evidence="9">
    <location>
        <begin position="23"/>
        <end position="934"/>
    </location>
</feature>
<keyword evidence="7" id="KW-0482">Metalloprotease</keyword>
<dbReference type="InterPro" id="IPR050626">
    <property type="entry name" value="Peptidase_M16"/>
</dbReference>
<protein>
    <submittedName>
        <fullName evidence="12">Insulinase family protein</fullName>
    </submittedName>
</protein>
<feature type="domain" description="Peptidase M16 C-terminal" evidence="11">
    <location>
        <begin position="698"/>
        <end position="865"/>
    </location>
</feature>
<dbReference type="GO" id="GO:0046872">
    <property type="term" value="F:metal ion binding"/>
    <property type="evidence" value="ECO:0007669"/>
    <property type="project" value="UniProtKB-KW"/>
</dbReference>
<keyword evidence="5" id="KW-0378">Hydrolase</keyword>
<name>A0A9E6ZM10_9FLAO</name>
<evidence type="ECO:0000259" key="10">
    <source>
        <dbReference type="Pfam" id="PF00675"/>
    </source>
</evidence>
<dbReference type="SUPFAM" id="SSF63411">
    <property type="entry name" value="LuxS/MPP-like metallohydrolase"/>
    <property type="match status" value="4"/>
</dbReference>
<feature type="domain" description="Peptidase M16 C-terminal" evidence="11">
    <location>
        <begin position="209"/>
        <end position="390"/>
    </location>
</feature>
<reference evidence="12" key="1">
    <citation type="submission" date="2022-03" db="EMBL/GenBank/DDBJ databases">
        <title>Description of Abyssus ytuae gen. nov., sp. nov., a novel member of the family Flavobacteriaceae isolated from the sediment of Mariana Trench.</title>
        <authorList>
            <person name="Zhang J."/>
            <person name="Xu X."/>
        </authorList>
    </citation>
    <scope>NUCLEOTIDE SEQUENCE</scope>
    <source>
        <strain evidence="12">MT3330</strain>
    </source>
</reference>
<dbReference type="AlphaFoldDB" id="A0A9E6ZM10"/>
<dbReference type="RefSeq" id="WP_255841909.1">
    <property type="nucleotide sequence ID" value="NZ_CP094358.1"/>
</dbReference>
<dbReference type="KEGG" id="fbm:MQE35_13150"/>
<accession>A0A9E6ZM10</accession>
<dbReference type="GO" id="GO:0004222">
    <property type="term" value="F:metalloendopeptidase activity"/>
    <property type="evidence" value="ECO:0007669"/>
    <property type="project" value="InterPro"/>
</dbReference>
<dbReference type="InterPro" id="IPR001431">
    <property type="entry name" value="Pept_M16_Zn_BS"/>
</dbReference>
<dbReference type="EMBL" id="CP094358">
    <property type="protein sequence ID" value="UOB16680.1"/>
    <property type="molecule type" value="Genomic_DNA"/>
</dbReference>
<keyword evidence="3" id="KW-0645">Protease</keyword>
<evidence type="ECO:0000256" key="3">
    <source>
        <dbReference type="ARBA" id="ARBA00022670"/>
    </source>
</evidence>
<evidence type="ECO:0000256" key="2">
    <source>
        <dbReference type="ARBA" id="ARBA00007261"/>
    </source>
</evidence>
<evidence type="ECO:0000313" key="13">
    <source>
        <dbReference type="Proteomes" id="UP000831290"/>
    </source>
</evidence>
<dbReference type="InterPro" id="IPR011249">
    <property type="entry name" value="Metalloenz_LuxS/M16"/>
</dbReference>
<sequence length="934" mass="106882">MRLHIKRYTILLLAFCLQISFGQENNSSGFQPAPITSGVLDNGMHYYIMHNEEPENRASFYFAQNVGSILEDDTQQGLAHFLEHMAFNGTRHFKDKEMLEYLEKNGIKFGAEINAFTSFDETVYNINRVPVQNQQLLDSVLLAIHDWSGYLLLTDEEIDNERGVIKEEWRSRNTPRSRASDKIFKEGVLKGSKYANRMSIGKMEVVDNFHYDALRNYYSQWYRPDQQALIVVGDVDVQKMEEKIKNTFKNIPLRKNLPARGTFEVPLGNGFTYITATDKELGDPVIQYYIKHKADNSLSEVEEVQQSLQYQLVRYIFNNRLSEVSRAETSPVLSANFSVSNFVRPLDILAMGVQPKKDSLLPALEFTLAELKRFVLHGATTAELERAKAAFRTNLEAALKNIDKRNNDAYATAIYSAYFKQKEVPDYRWNLNYRLAYLDTINNENLLEYLQKYYSTGGNIVAFTGSDTVKYPAEEEVVNIVNGIKDLNPEPFKEELSDKKLINTKLAGATIINKEKVKGIKASTYTLSNGARVTLYPTDYDKEQVYFHAFSPGGKSLLPVQLLPNALITTFLASESGLGSMDKIELRKYLQGTQTSLSVELNDYEEQMGGKSTWNDVETLMKRIYLSFTGPRFDDRAMEIIKQNLETSLISKKKNVQSDFKDSLQLAQSNYSNREVLFNQQLIDNLSLETAETVYRNRITNAADFNFIFVGDFQTGKLLELVKTYIGSIPGTSLEEKALNHGMKPEKGITKVHMKRTMETPQTTVNIYFTGVMKYTAKNRLIMNIIGQLLSKRYLERIREEEGGSYGVQALGYMQHIPEDSFILNIGFSCNPEKTNQLVKIVYEDVEKLSREVDSDEFIEIKNNLKKSVAENKENNSYWMNKIVRSLKNKMPVLSEKEVLQMIDSVKEKDIKEIVQKIKEQPRVVEGILTPLIQ</sequence>
<evidence type="ECO:0000256" key="7">
    <source>
        <dbReference type="ARBA" id="ARBA00023049"/>
    </source>
</evidence>
<dbReference type="Gene3D" id="3.30.830.10">
    <property type="entry name" value="Metalloenzyme, LuxS/M16 peptidase-like"/>
    <property type="match status" value="4"/>
</dbReference>
<gene>
    <name evidence="12" type="ORF">MQE35_13150</name>
</gene>
<comment type="cofactor">
    <cofactor evidence="1">
        <name>Zn(2+)</name>
        <dbReference type="ChEBI" id="CHEBI:29105"/>
    </cofactor>
</comment>
<evidence type="ECO:0000256" key="1">
    <source>
        <dbReference type="ARBA" id="ARBA00001947"/>
    </source>
</evidence>
<keyword evidence="9" id="KW-0732">Signal</keyword>
<keyword evidence="4" id="KW-0479">Metal-binding</keyword>
<evidence type="ECO:0000259" key="11">
    <source>
        <dbReference type="Pfam" id="PF05193"/>
    </source>
</evidence>
<proteinExistence type="inferred from homology"/>
<dbReference type="GO" id="GO:0006508">
    <property type="term" value="P:proteolysis"/>
    <property type="evidence" value="ECO:0007669"/>
    <property type="project" value="UniProtKB-KW"/>
</dbReference>
<evidence type="ECO:0000256" key="9">
    <source>
        <dbReference type="SAM" id="SignalP"/>
    </source>
</evidence>
<dbReference type="Proteomes" id="UP000831290">
    <property type="component" value="Chromosome"/>
</dbReference>
<dbReference type="Pfam" id="PF05193">
    <property type="entry name" value="Peptidase_M16_C"/>
    <property type="match status" value="2"/>
</dbReference>
<evidence type="ECO:0000256" key="8">
    <source>
        <dbReference type="RuleBase" id="RU004447"/>
    </source>
</evidence>
<evidence type="ECO:0000313" key="12">
    <source>
        <dbReference type="EMBL" id="UOB16680.1"/>
    </source>
</evidence>
<dbReference type="InterPro" id="IPR007863">
    <property type="entry name" value="Peptidase_M16_C"/>
</dbReference>
<keyword evidence="13" id="KW-1185">Reference proteome</keyword>
<organism evidence="12 13">
    <name type="scientific">Abyssalbus ytuae</name>
    <dbReference type="NCBI Taxonomy" id="2926907"/>
    <lineage>
        <taxon>Bacteria</taxon>
        <taxon>Pseudomonadati</taxon>
        <taxon>Bacteroidota</taxon>
        <taxon>Flavobacteriia</taxon>
        <taxon>Flavobacteriales</taxon>
        <taxon>Flavobacteriaceae</taxon>
        <taxon>Abyssalbus</taxon>
    </lineage>
</organism>
<comment type="similarity">
    <text evidence="2 8">Belongs to the peptidase M16 family.</text>
</comment>
<feature type="domain" description="Peptidase M16 N-terminal" evidence="10">
    <location>
        <begin position="50"/>
        <end position="171"/>
    </location>
</feature>
<evidence type="ECO:0000256" key="6">
    <source>
        <dbReference type="ARBA" id="ARBA00022833"/>
    </source>
</evidence>
<keyword evidence="6" id="KW-0862">Zinc</keyword>